<evidence type="ECO:0000313" key="1">
    <source>
        <dbReference type="EMBL" id="GBO05708.1"/>
    </source>
</evidence>
<keyword evidence="2" id="KW-1185">Reference proteome</keyword>
<proteinExistence type="predicted"/>
<gene>
    <name evidence="1" type="ORF">AVEN_7296_1</name>
</gene>
<sequence>MCSYFYGQQVVESSFQYRGKEILSSKASTSHSPCLTAKSETSPIPDEKLYSSVLKKEVFINSVYRKVPDQMLCLSKKDSTYLYIYDEFPALPSINSFPSNPIRDLSYSSKNLVCSLLPLSYPTNWSEERKNNRKYFALLQSN</sequence>
<evidence type="ECO:0000313" key="2">
    <source>
        <dbReference type="Proteomes" id="UP000499080"/>
    </source>
</evidence>
<protein>
    <submittedName>
        <fullName evidence="1">Uncharacterized protein</fullName>
    </submittedName>
</protein>
<accession>A0A4Y2TYK4</accession>
<name>A0A4Y2TYK4_ARAVE</name>
<comment type="caution">
    <text evidence="1">The sequence shown here is derived from an EMBL/GenBank/DDBJ whole genome shotgun (WGS) entry which is preliminary data.</text>
</comment>
<reference evidence="1 2" key="1">
    <citation type="journal article" date="2019" name="Sci. Rep.">
        <title>Orb-weaving spider Araneus ventricosus genome elucidates the spidroin gene catalogue.</title>
        <authorList>
            <person name="Kono N."/>
            <person name="Nakamura H."/>
            <person name="Ohtoshi R."/>
            <person name="Moran D.A.P."/>
            <person name="Shinohara A."/>
            <person name="Yoshida Y."/>
            <person name="Fujiwara M."/>
            <person name="Mori M."/>
            <person name="Tomita M."/>
            <person name="Arakawa K."/>
        </authorList>
    </citation>
    <scope>NUCLEOTIDE SEQUENCE [LARGE SCALE GENOMIC DNA]</scope>
</reference>
<dbReference type="AlphaFoldDB" id="A0A4Y2TYK4"/>
<dbReference type="EMBL" id="BGPR01032242">
    <property type="protein sequence ID" value="GBO05708.1"/>
    <property type="molecule type" value="Genomic_DNA"/>
</dbReference>
<organism evidence="1 2">
    <name type="scientific">Araneus ventricosus</name>
    <name type="common">Orbweaver spider</name>
    <name type="synonym">Epeira ventricosa</name>
    <dbReference type="NCBI Taxonomy" id="182803"/>
    <lineage>
        <taxon>Eukaryota</taxon>
        <taxon>Metazoa</taxon>
        <taxon>Ecdysozoa</taxon>
        <taxon>Arthropoda</taxon>
        <taxon>Chelicerata</taxon>
        <taxon>Arachnida</taxon>
        <taxon>Araneae</taxon>
        <taxon>Araneomorphae</taxon>
        <taxon>Entelegynae</taxon>
        <taxon>Araneoidea</taxon>
        <taxon>Araneidae</taxon>
        <taxon>Araneus</taxon>
    </lineage>
</organism>
<dbReference type="Proteomes" id="UP000499080">
    <property type="component" value="Unassembled WGS sequence"/>
</dbReference>